<evidence type="ECO:0000313" key="2">
    <source>
        <dbReference type="Proteomes" id="UP001152803"/>
    </source>
</evidence>
<sequence length="76" mass="9018">MFRSPTWTCLKPSFPSWMPCWPQLYCNVMPSTIPHRKPETILVPACWLRGVWMKLHVCCLIFINRQRAFYKGNVCT</sequence>
<keyword evidence="2" id="KW-1185">Reference proteome</keyword>
<name>A0A9Q1I7H6_CONCO</name>
<accession>A0A9Q1I7H6</accession>
<proteinExistence type="predicted"/>
<protein>
    <submittedName>
        <fullName evidence="1">Uncharacterized protein</fullName>
    </submittedName>
</protein>
<dbReference type="Proteomes" id="UP001152803">
    <property type="component" value="Unassembled WGS sequence"/>
</dbReference>
<gene>
    <name evidence="1" type="ORF">COCON_G00034460</name>
</gene>
<reference evidence="1" key="1">
    <citation type="journal article" date="2023" name="Science">
        <title>Genome structures resolve the early diversification of teleost fishes.</title>
        <authorList>
            <person name="Parey E."/>
            <person name="Louis A."/>
            <person name="Montfort J."/>
            <person name="Bouchez O."/>
            <person name="Roques C."/>
            <person name="Iampietro C."/>
            <person name="Lluch J."/>
            <person name="Castinel A."/>
            <person name="Donnadieu C."/>
            <person name="Desvignes T."/>
            <person name="Floi Bucao C."/>
            <person name="Jouanno E."/>
            <person name="Wen M."/>
            <person name="Mejri S."/>
            <person name="Dirks R."/>
            <person name="Jansen H."/>
            <person name="Henkel C."/>
            <person name="Chen W.J."/>
            <person name="Zahm M."/>
            <person name="Cabau C."/>
            <person name="Klopp C."/>
            <person name="Thompson A.W."/>
            <person name="Robinson-Rechavi M."/>
            <person name="Braasch I."/>
            <person name="Lecointre G."/>
            <person name="Bobe J."/>
            <person name="Postlethwait J.H."/>
            <person name="Berthelot C."/>
            <person name="Roest Crollius H."/>
            <person name="Guiguen Y."/>
        </authorList>
    </citation>
    <scope>NUCLEOTIDE SEQUENCE</scope>
    <source>
        <strain evidence="1">Concon-B</strain>
    </source>
</reference>
<evidence type="ECO:0000313" key="1">
    <source>
        <dbReference type="EMBL" id="KAJ8284596.1"/>
    </source>
</evidence>
<comment type="caution">
    <text evidence="1">The sequence shown here is derived from an EMBL/GenBank/DDBJ whole genome shotgun (WGS) entry which is preliminary data.</text>
</comment>
<dbReference type="EMBL" id="JAFJMO010000002">
    <property type="protein sequence ID" value="KAJ8284596.1"/>
    <property type="molecule type" value="Genomic_DNA"/>
</dbReference>
<dbReference type="AlphaFoldDB" id="A0A9Q1I7H6"/>
<organism evidence="1 2">
    <name type="scientific">Conger conger</name>
    <name type="common">Conger eel</name>
    <name type="synonym">Muraena conger</name>
    <dbReference type="NCBI Taxonomy" id="82655"/>
    <lineage>
        <taxon>Eukaryota</taxon>
        <taxon>Metazoa</taxon>
        <taxon>Chordata</taxon>
        <taxon>Craniata</taxon>
        <taxon>Vertebrata</taxon>
        <taxon>Euteleostomi</taxon>
        <taxon>Actinopterygii</taxon>
        <taxon>Neopterygii</taxon>
        <taxon>Teleostei</taxon>
        <taxon>Anguilliformes</taxon>
        <taxon>Congridae</taxon>
        <taxon>Conger</taxon>
    </lineage>
</organism>